<dbReference type="AlphaFoldDB" id="A0A0H2XT27"/>
<proteinExistence type="predicted"/>
<name>A0A0H2XT27_BURO1</name>
<sequence>MARTLKCVAKRMGGGAGHEHITHLWWQVWDGDRAVGESGVFTRDQMVSYIERQGNNSVWCPDRNPQRQGAWVHVNNNGRTKYVQTVADGRWTDNLLALPDR</sequence>
<dbReference type="InterPro" id="IPR024997">
    <property type="entry name" value="DUF3892"/>
</dbReference>
<dbReference type="Pfam" id="PF13031">
    <property type="entry name" value="DUF3892"/>
    <property type="match status" value="1"/>
</dbReference>
<organism evidence="1">
    <name type="scientific">Burkholderia orbicola (strain AU 1054)</name>
    <dbReference type="NCBI Taxonomy" id="331271"/>
    <lineage>
        <taxon>Bacteria</taxon>
        <taxon>Pseudomonadati</taxon>
        <taxon>Pseudomonadota</taxon>
        <taxon>Betaproteobacteria</taxon>
        <taxon>Burkholderiales</taxon>
        <taxon>Burkholderiaceae</taxon>
        <taxon>Burkholderia</taxon>
        <taxon>Burkholderia cepacia complex</taxon>
        <taxon>Burkholderia orbicola</taxon>
    </lineage>
</organism>
<evidence type="ECO:0000313" key="1">
    <source>
        <dbReference type="EMBL" id="ABF78084.1"/>
    </source>
</evidence>
<dbReference type="HOGENOM" id="CLU_159803_1_0_4"/>
<evidence type="ECO:0008006" key="2">
    <source>
        <dbReference type="Google" id="ProtNLM"/>
    </source>
</evidence>
<gene>
    <name evidence="1" type="ordered locus">Bcen_3188</name>
</gene>
<dbReference type="EMBL" id="CP000379">
    <property type="protein sequence ID" value="ABF78084.1"/>
    <property type="molecule type" value="Genomic_DNA"/>
</dbReference>
<reference evidence="1" key="1">
    <citation type="submission" date="2006-05" db="EMBL/GenBank/DDBJ databases">
        <title>Complete sequence of chromosome 2 of Burkholderia cenocepacia AU 1054.</title>
        <authorList>
            <consortium name="US DOE Joint Genome Institute"/>
            <person name="Copeland A."/>
            <person name="Lucas S."/>
            <person name="Lapidus A."/>
            <person name="Barry K."/>
            <person name="Detter J.C."/>
            <person name="Glavina del Rio T."/>
            <person name="Hammon N."/>
            <person name="Israni S."/>
            <person name="Dalin E."/>
            <person name="Tice H."/>
            <person name="Pitluck S."/>
            <person name="Chain P."/>
            <person name="Malfatti S."/>
            <person name="Shin M."/>
            <person name="Vergez L."/>
            <person name="Schmutz J."/>
            <person name="Larimer F."/>
            <person name="Land M."/>
            <person name="Hauser L."/>
            <person name="Kyrpides N."/>
            <person name="Lykidis A."/>
            <person name="LiPuma J.J."/>
            <person name="Konstantinidis K."/>
            <person name="Tiedje J.M."/>
            <person name="Richardson P."/>
        </authorList>
    </citation>
    <scope>NUCLEOTIDE SEQUENCE [LARGE SCALE GENOMIC DNA]</scope>
    <source>
        <strain evidence="1">AU 1054</strain>
    </source>
</reference>
<protein>
    <recommendedName>
        <fullName evidence="2">DUF3892 domain-containing protein</fullName>
    </recommendedName>
</protein>
<accession>A0A0H2XT27</accession>